<name>A0A5C5UZG3_9BACT</name>
<dbReference type="InterPro" id="IPR011990">
    <property type="entry name" value="TPR-like_helical_dom_sf"/>
</dbReference>
<dbReference type="AlphaFoldDB" id="A0A5C5UZG3"/>
<protein>
    <recommendedName>
        <fullName evidence="4">Tetratricopeptide repeat protein</fullName>
    </recommendedName>
</protein>
<dbReference type="Gene3D" id="1.25.40.10">
    <property type="entry name" value="Tetratricopeptide repeat domain"/>
    <property type="match status" value="1"/>
</dbReference>
<evidence type="ECO:0000256" key="1">
    <source>
        <dbReference type="SAM" id="SignalP"/>
    </source>
</evidence>
<accession>A0A5C5UZG3</accession>
<evidence type="ECO:0008006" key="4">
    <source>
        <dbReference type="Google" id="ProtNLM"/>
    </source>
</evidence>
<sequence length="339" mass="37085" precursor="true">MRNTLRLLSLTLIAALTGLASADQVRTESGGQTGNIVNSTKDALILNKSGSPVEIPIEEIVTVSFDDEPFALKQARQEAANGQLQDALDRLKKLDPTGTDLIKQEFEYLKAYCTARLALAGSADANEATNLLFKFAQSAPNSWHFYEAAELLGDLAVSQQQYDRATQFYGSIANAKAADFKARARVLAARALIAQDKYAEAQKMYDDVLGLQSPSPGVARQKDFATVGKAICVAELGKPADGVKMIQPVIERANPKDIDLFSAAYNALGRCYLKSNQPKDALLAYLHTDILFYGNPEAHAEALYYMSKLWKEVNDPDKGVAAYDLLRSRYSGSRWASMN</sequence>
<evidence type="ECO:0000313" key="3">
    <source>
        <dbReference type="Proteomes" id="UP000318878"/>
    </source>
</evidence>
<proteinExistence type="predicted"/>
<dbReference type="OrthoDB" id="251560at2"/>
<gene>
    <name evidence="2" type="ORF">Enr8_36780</name>
</gene>
<reference evidence="2 3" key="1">
    <citation type="submission" date="2019-02" db="EMBL/GenBank/DDBJ databases">
        <title>Deep-cultivation of Planctomycetes and their phenomic and genomic characterization uncovers novel biology.</title>
        <authorList>
            <person name="Wiegand S."/>
            <person name="Jogler M."/>
            <person name="Boedeker C."/>
            <person name="Pinto D."/>
            <person name="Vollmers J."/>
            <person name="Rivas-Marin E."/>
            <person name="Kohn T."/>
            <person name="Peeters S.H."/>
            <person name="Heuer A."/>
            <person name="Rast P."/>
            <person name="Oberbeckmann S."/>
            <person name="Bunk B."/>
            <person name="Jeske O."/>
            <person name="Meyerdierks A."/>
            <person name="Storesund J.E."/>
            <person name="Kallscheuer N."/>
            <person name="Luecker S."/>
            <person name="Lage O.M."/>
            <person name="Pohl T."/>
            <person name="Merkel B.J."/>
            <person name="Hornburger P."/>
            <person name="Mueller R.-W."/>
            <person name="Bruemmer F."/>
            <person name="Labrenz M."/>
            <person name="Spormann A.M."/>
            <person name="Op Den Camp H."/>
            <person name="Overmann J."/>
            <person name="Amann R."/>
            <person name="Jetten M.S.M."/>
            <person name="Mascher T."/>
            <person name="Medema M.H."/>
            <person name="Devos D.P."/>
            <person name="Kaster A.-K."/>
            <person name="Ovreas L."/>
            <person name="Rohde M."/>
            <person name="Galperin M.Y."/>
            <person name="Jogler C."/>
        </authorList>
    </citation>
    <scope>NUCLEOTIDE SEQUENCE [LARGE SCALE GENOMIC DNA]</scope>
    <source>
        <strain evidence="2 3">Enr8</strain>
    </source>
</reference>
<dbReference type="Proteomes" id="UP000318878">
    <property type="component" value="Unassembled WGS sequence"/>
</dbReference>
<keyword evidence="1" id="KW-0732">Signal</keyword>
<feature type="chain" id="PRO_5022737266" description="Tetratricopeptide repeat protein" evidence="1">
    <location>
        <begin position="23"/>
        <end position="339"/>
    </location>
</feature>
<dbReference type="SUPFAM" id="SSF48452">
    <property type="entry name" value="TPR-like"/>
    <property type="match status" value="1"/>
</dbReference>
<dbReference type="EMBL" id="SJPF01000004">
    <property type="protein sequence ID" value="TWT31754.1"/>
    <property type="molecule type" value="Genomic_DNA"/>
</dbReference>
<dbReference type="RefSeq" id="WP_146434139.1">
    <property type="nucleotide sequence ID" value="NZ_SJPF01000004.1"/>
</dbReference>
<feature type="signal peptide" evidence="1">
    <location>
        <begin position="1"/>
        <end position="22"/>
    </location>
</feature>
<comment type="caution">
    <text evidence="2">The sequence shown here is derived from an EMBL/GenBank/DDBJ whole genome shotgun (WGS) entry which is preliminary data.</text>
</comment>
<keyword evidence="3" id="KW-1185">Reference proteome</keyword>
<organism evidence="2 3">
    <name type="scientific">Blastopirellula retiformator</name>
    <dbReference type="NCBI Taxonomy" id="2527970"/>
    <lineage>
        <taxon>Bacteria</taxon>
        <taxon>Pseudomonadati</taxon>
        <taxon>Planctomycetota</taxon>
        <taxon>Planctomycetia</taxon>
        <taxon>Pirellulales</taxon>
        <taxon>Pirellulaceae</taxon>
        <taxon>Blastopirellula</taxon>
    </lineage>
</organism>
<evidence type="ECO:0000313" key="2">
    <source>
        <dbReference type="EMBL" id="TWT31754.1"/>
    </source>
</evidence>